<dbReference type="CDD" id="cd00466">
    <property type="entry name" value="DHQase_II"/>
    <property type="match status" value="1"/>
</dbReference>
<dbReference type="PANTHER" id="PTHR21272:SF3">
    <property type="entry name" value="CATABOLIC 3-DEHYDROQUINASE"/>
    <property type="match status" value="1"/>
</dbReference>
<evidence type="ECO:0000313" key="3">
    <source>
        <dbReference type="EMBL" id="CAB4781502.1"/>
    </source>
</evidence>
<keyword evidence="2" id="KW-0456">Lyase</keyword>
<dbReference type="EC" id="4.2.1.10" evidence="1"/>
<dbReference type="InterPro" id="IPR001874">
    <property type="entry name" value="DHquinase_II"/>
</dbReference>
<dbReference type="InterPro" id="IPR036441">
    <property type="entry name" value="DHquinase_II_sf"/>
</dbReference>
<dbReference type="GO" id="GO:0019631">
    <property type="term" value="P:quinate catabolic process"/>
    <property type="evidence" value="ECO:0007669"/>
    <property type="project" value="TreeGrafter"/>
</dbReference>
<dbReference type="NCBIfam" id="NF003807">
    <property type="entry name" value="PRK05395.1-4"/>
    <property type="match status" value="1"/>
</dbReference>
<dbReference type="EMBL" id="CAFAAB010000049">
    <property type="protein sequence ID" value="CAB4781502.1"/>
    <property type="molecule type" value="Genomic_DNA"/>
</dbReference>
<dbReference type="Pfam" id="PF01220">
    <property type="entry name" value="DHquinase_II"/>
    <property type="match status" value="1"/>
</dbReference>
<organism evidence="3">
    <name type="scientific">freshwater metagenome</name>
    <dbReference type="NCBI Taxonomy" id="449393"/>
    <lineage>
        <taxon>unclassified sequences</taxon>
        <taxon>metagenomes</taxon>
        <taxon>ecological metagenomes</taxon>
    </lineage>
</organism>
<proteinExistence type="inferred from homology"/>
<sequence length="146" mass="15376">MSGVILFLSGPNLNLLGERSPEVYGTETLADHERRFTAVVAPAGYSVRSLQSNSEATLIEAIHEARASTVAIVFNPGALTHSSWALRDALETFNGPKIEVHLSNPAAREPFRHLSTVAGAVSGSIAGFGALGYELAAHAVLARLKA</sequence>
<dbReference type="PIRSF" id="PIRSF001399">
    <property type="entry name" value="DHquinase_II"/>
    <property type="match status" value="1"/>
</dbReference>
<dbReference type="HAMAP" id="MF_00169">
    <property type="entry name" value="AroQ"/>
    <property type="match status" value="1"/>
</dbReference>
<dbReference type="NCBIfam" id="NF003805">
    <property type="entry name" value="PRK05395.1-2"/>
    <property type="match status" value="1"/>
</dbReference>
<evidence type="ECO:0000256" key="1">
    <source>
        <dbReference type="ARBA" id="ARBA00012060"/>
    </source>
</evidence>
<gene>
    <name evidence="3" type="ORF">UFOPK2958_00572</name>
</gene>
<dbReference type="PANTHER" id="PTHR21272">
    <property type="entry name" value="CATABOLIC 3-DEHYDROQUINASE"/>
    <property type="match status" value="1"/>
</dbReference>
<evidence type="ECO:0000256" key="2">
    <source>
        <dbReference type="ARBA" id="ARBA00023239"/>
    </source>
</evidence>
<name>A0A6J6W8Q9_9ZZZZ</name>
<dbReference type="SUPFAM" id="SSF52304">
    <property type="entry name" value="Type II 3-dehydroquinate dehydratase"/>
    <property type="match status" value="1"/>
</dbReference>
<dbReference type="GO" id="GO:0003855">
    <property type="term" value="F:3-dehydroquinate dehydratase activity"/>
    <property type="evidence" value="ECO:0007669"/>
    <property type="project" value="UniProtKB-EC"/>
</dbReference>
<accession>A0A6J6W8Q9</accession>
<protein>
    <recommendedName>
        <fullName evidence="1">3-dehydroquinate dehydratase</fullName>
        <ecNumber evidence="1">4.2.1.10</ecNumber>
    </recommendedName>
</protein>
<dbReference type="AlphaFoldDB" id="A0A6J6W8Q9"/>
<reference evidence="3" key="1">
    <citation type="submission" date="2020-05" db="EMBL/GenBank/DDBJ databases">
        <authorList>
            <person name="Chiriac C."/>
            <person name="Salcher M."/>
            <person name="Ghai R."/>
            <person name="Kavagutti S V."/>
        </authorList>
    </citation>
    <scope>NUCLEOTIDE SEQUENCE</scope>
</reference>
<dbReference type="Gene3D" id="3.40.50.9100">
    <property type="entry name" value="Dehydroquinase, class II"/>
    <property type="match status" value="1"/>
</dbReference>